<dbReference type="CTD" id="20243302"/>
<dbReference type="RefSeq" id="XP_009056602.1">
    <property type="nucleotide sequence ID" value="XM_009058354.1"/>
</dbReference>
<dbReference type="EMBL" id="KB202021">
    <property type="protein sequence ID" value="ESO92710.1"/>
    <property type="molecule type" value="Genomic_DNA"/>
</dbReference>
<dbReference type="AlphaFoldDB" id="V4AC78"/>
<protein>
    <submittedName>
        <fullName evidence="1">Uncharacterized protein</fullName>
    </submittedName>
</protein>
<reference evidence="1 2" key="1">
    <citation type="journal article" date="2013" name="Nature">
        <title>Insights into bilaterian evolution from three spiralian genomes.</title>
        <authorList>
            <person name="Simakov O."/>
            <person name="Marletaz F."/>
            <person name="Cho S.J."/>
            <person name="Edsinger-Gonzales E."/>
            <person name="Havlak P."/>
            <person name="Hellsten U."/>
            <person name="Kuo D.H."/>
            <person name="Larsson T."/>
            <person name="Lv J."/>
            <person name="Arendt D."/>
            <person name="Savage R."/>
            <person name="Osoegawa K."/>
            <person name="de Jong P."/>
            <person name="Grimwood J."/>
            <person name="Chapman J.A."/>
            <person name="Shapiro H."/>
            <person name="Aerts A."/>
            <person name="Otillar R.P."/>
            <person name="Terry A.Y."/>
            <person name="Boore J.L."/>
            <person name="Grigoriev I.V."/>
            <person name="Lindberg D.R."/>
            <person name="Seaver E.C."/>
            <person name="Weisblat D.A."/>
            <person name="Putnam N.H."/>
            <person name="Rokhsar D.S."/>
        </authorList>
    </citation>
    <scope>NUCLEOTIDE SEQUENCE [LARGE SCALE GENOMIC DNA]</scope>
</reference>
<dbReference type="Proteomes" id="UP000030746">
    <property type="component" value="Unassembled WGS sequence"/>
</dbReference>
<sequence>MSTKRRELLRICAVNKKSENEFCVFNVRKAVLITKKLCLLNVEVLQKIWVDMNEMVFTENIYLVVKIAAYRSTSCCLYSVNLTLSVTAKVIETIDIKIDVTKRLVVIF</sequence>
<dbReference type="GeneID" id="20243302"/>
<organism evidence="1 2">
    <name type="scientific">Lottia gigantea</name>
    <name type="common">Giant owl limpet</name>
    <dbReference type="NCBI Taxonomy" id="225164"/>
    <lineage>
        <taxon>Eukaryota</taxon>
        <taxon>Metazoa</taxon>
        <taxon>Spiralia</taxon>
        <taxon>Lophotrochozoa</taxon>
        <taxon>Mollusca</taxon>
        <taxon>Gastropoda</taxon>
        <taxon>Patellogastropoda</taxon>
        <taxon>Lottioidea</taxon>
        <taxon>Lottiidae</taxon>
        <taxon>Lottia</taxon>
    </lineage>
</organism>
<evidence type="ECO:0000313" key="2">
    <source>
        <dbReference type="Proteomes" id="UP000030746"/>
    </source>
</evidence>
<proteinExistence type="predicted"/>
<gene>
    <name evidence="1" type="ORF">LOTGIDRAFT_175651</name>
</gene>
<keyword evidence="2" id="KW-1185">Reference proteome</keyword>
<evidence type="ECO:0000313" key="1">
    <source>
        <dbReference type="EMBL" id="ESO92710.1"/>
    </source>
</evidence>
<accession>V4AC78</accession>
<name>V4AC78_LOTGI</name>
<dbReference type="HOGENOM" id="CLU_2199941_0_0_1"/>
<dbReference type="KEGG" id="lgi:LOTGIDRAFT_175651"/>